<dbReference type="RefSeq" id="WP_413276896.1">
    <property type="nucleotide sequence ID" value="NZ_JBHFNT010000068.1"/>
</dbReference>
<dbReference type="EMBL" id="JBHFNT010000068">
    <property type="protein sequence ID" value="MFB2834460.1"/>
    <property type="molecule type" value="Genomic_DNA"/>
</dbReference>
<proteinExistence type="predicted"/>
<dbReference type="Proteomes" id="UP001576780">
    <property type="component" value="Unassembled WGS sequence"/>
</dbReference>
<keyword evidence="2" id="KW-1185">Reference proteome</keyword>
<protein>
    <submittedName>
        <fullName evidence="1">Uncharacterized protein</fullName>
    </submittedName>
</protein>
<organism evidence="1 2">
    <name type="scientific">Floridaenema evergladense BLCC-F167</name>
    <dbReference type="NCBI Taxonomy" id="3153639"/>
    <lineage>
        <taxon>Bacteria</taxon>
        <taxon>Bacillati</taxon>
        <taxon>Cyanobacteriota</taxon>
        <taxon>Cyanophyceae</taxon>
        <taxon>Oscillatoriophycideae</taxon>
        <taxon>Aerosakkonematales</taxon>
        <taxon>Aerosakkonemataceae</taxon>
        <taxon>Floridanema</taxon>
        <taxon>Floridanema evergladense</taxon>
    </lineage>
</organism>
<gene>
    <name evidence="1" type="ORF">ACE1CA_07995</name>
</gene>
<evidence type="ECO:0000313" key="2">
    <source>
        <dbReference type="Proteomes" id="UP001576780"/>
    </source>
</evidence>
<sequence length="179" mass="19747">MPRRKGQALDKTEVKEPLNLRVTPTGRKGLYGLVQLLAEKSLANLVDSIGWFFYVVLPKSTSEHFKSLVRSLNLDLPTALEKLRNGELTINLNVVEKPNLTSLIVAKLNQTGWDIEKFASECRLEVNKIDQVLAGKMADDESLVALAAILQEDIDKLLELNRGSNGVTKRTGVGNGAEH</sequence>
<evidence type="ECO:0000313" key="1">
    <source>
        <dbReference type="EMBL" id="MFB2834460.1"/>
    </source>
</evidence>
<name>A0ABV4WHA6_9CYAN</name>
<comment type="caution">
    <text evidence="1">The sequence shown here is derived from an EMBL/GenBank/DDBJ whole genome shotgun (WGS) entry which is preliminary data.</text>
</comment>
<accession>A0ABV4WHA6</accession>
<reference evidence="1 2" key="1">
    <citation type="submission" date="2024-09" db="EMBL/GenBank/DDBJ databases">
        <title>Floridaenema gen nov. (Aerosakkonemataceae, Aerosakkonematales ord. nov., Cyanobacteria) from benthic tropical and subtropical fresh waters, with the description of four new species.</title>
        <authorList>
            <person name="Moretto J.A."/>
            <person name="Berthold D.E."/>
            <person name="Lefler F.W."/>
            <person name="Huang I.-S."/>
            <person name="Laughinghouse H. IV."/>
        </authorList>
    </citation>
    <scope>NUCLEOTIDE SEQUENCE [LARGE SCALE GENOMIC DNA]</scope>
    <source>
        <strain evidence="1 2">BLCC-F167</strain>
    </source>
</reference>